<evidence type="ECO:0000313" key="3">
    <source>
        <dbReference type="Proteomes" id="UP001595812"/>
    </source>
</evidence>
<reference evidence="3" key="1">
    <citation type="journal article" date="2019" name="Int. J. Syst. Evol. Microbiol.">
        <title>The Global Catalogue of Microorganisms (GCM) 10K type strain sequencing project: providing services to taxonomists for standard genome sequencing and annotation.</title>
        <authorList>
            <consortium name="The Broad Institute Genomics Platform"/>
            <consortium name="The Broad Institute Genome Sequencing Center for Infectious Disease"/>
            <person name="Wu L."/>
            <person name="Ma J."/>
        </authorList>
    </citation>
    <scope>NUCLEOTIDE SEQUENCE [LARGE SCALE GENOMIC DNA]</scope>
    <source>
        <strain evidence="3">CECT 8979</strain>
    </source>
</reference>
<gene>
    <name evidence="2" type="ORF">ACFOSX_10585</name>
</gene>
<dbReference type="RefSeq" id="WP_386100541.1">
    <property type="nucleotide sequence ID" value="NZ_JBHSAT010000005.1"/>
</dbReference>
<dbReference type="Proteomes" id="UP001595812">
    <property type="component" value="Unassembled WGS sequence"/>
</dbReference>
<protein>
    <submittedName>
        <fullName evidence="2">Uncharacterized protein</fullName>
    </submittedName>
</protein>
<keyword evidence="1" id="KW-0812">Transmembrane</keyword>
<keyword evidence="1" id="KW-1133">Transmembrane helix</keyword>
<dbReference type="EMBL" id="JBHSAT010000005">
    <property type="protein sequence ID" value="MFC3877677.1"/>
    <property type="molecule type" value="Genomic_DNA"/>
</dbReference>
<sequence length="252" mass="29088">MSKKKRIKFRHLSATGKLKRILKFVFGALIFLTLPTLLLFGFLYIKYNEPLPQGASGPEAEALATQMLDALNHDNYEATDFISWNYDNRHKFNWYKSQNRCEVVWAHFKVDLDLATPSQSKIFVADQVYKGEERQKYINKAIKYFNNDSFWLVAPYKVFDAGTTRHLVKTDDDKNALLVIYNEGGTTPGDAYLWYFDADGRPKSFQMWVDILPIGGLEATWNDWMTTSTGAQLPTAHRLLGMEFRVYNIATQ</sequence>
<evidence type="ECO:0000256" key="1">
    <source>
        <dbReference type="SAM" id="Phobius"/>
    </source>
</evidence>
<accession>A0ABV8ALT2</accession>
<keyword evidence="3" id="KW-1185">Reference proteome</keyword>
<name>A0ABV8ALT2_9FLAO</name>
<keyword evidence="1" id="KW-0472">Membrane</keyword>
<organism evidence="2 3">
    <name type="scientific">Winogradskyella maritima</name>
    <dbReference type="NCBI Taxonomy" id="1517766"/>
    <lineage>
        <taxon>Bacteria</taxon>
        <taxon>Pseudomonadati</taxon>
        <taxon>Bacteroidota</taxon>
        <taxon>Flavobacteriia</taxon>
        <taxon>Flavobacteriales</taxon>
        <taxon>Flavobacteriaceae</taxon>
        <taxon>Winogradskyella</taxon>
    </lineage>
</organism>
<evidence type="ECO:0000313" key="2">
    <source>
        <dbReference type="EMBL" id="MFC3877677.1"/>
    </source>
</evidence>
<comment type="caution">
    <text evidence="2">The sequence shown here is derived from an EMBL/GenBank/DDBJ whole genome shotgun (WGS) entry which is preliminary data.</text>
</comment>
<feature type="transmembrane region" description="Helical" evidence="1">
    <location>
        <begin position="21"/>
        <end position="45"/>
    </location>
</feature>
<proteinExistence type="predicted"/>